<dbReference type="SUPFAM" id="SSF109604">
    <property type="entry name" value="HD-domain/PDEase-like"/>
    <property type="match status" value="1"/>
</dbReference>
<dbReference type="RefSeq" id="WP_267309756.1">
    <property type="nucleotide sequence ID" value="NZ_JAOQJR010000001.1"/>
</dbReference>
<gene>
    <name evidence="1" type="ORF">OCV55_01190</name>
</gene>
<evidence type="ECO:0000313" key="2">
    <source>
        <dbReference type="Proteomes" id="UP001208364"/>
    </source>
</evidence>
<comment type="caution">
    <text evidence="1">The sequence shown here is derived from an EMBL/GenBank/DDBJ whole genome shotgun (WGS) entry which is preliminary data.</text>
</comment>
<keyword evidence="2" id="KW-1185">Reference proteome</keyword>
<dbReference type="Gene3D" id="1.10.3210.10">
    <property type="entry name" value="Hypothetical protein af1432"/>
    <property type="match status" value="1"/>
</dbReference>
<organism evidence="1 2">
    <name type="scientific">[Clostridium] ammoniilyticum</name>
    <dbReference type="NCBI Taxonomy" id="2981784"/>
    <lineage>
        <taxon>Bacteria</taxon>
        <taxon>Bacillati</taxon>
        <taxon>Bacillota</taxon>
        <taxon>Erysipelotrichia</taxon>
        <taxon>Erysipelotrichales</taxon>
        <taxon>Coprobacillaceae</taxon>
        <taxon>Faecalibacillus</taxon>
    </lineage>
</organism>
<dbReference type="EMBL" id="JAOQJR010000001">
    <property type="protein sequence ID" value="MCU6737298.1"/>
    <property type="molecule type" value="Genomic_DNA"/>
</dbReference>
<dbReference type="Proteomes" id="UP001208364">
    <property type="component" value="Unassembled WGS sequence"/>
</dbReference>
<name>A0ABT2SSH1_9FIRM</name>
<proteinExistence type="predicted"/>
<accession>A0ABT2SSH1</accession>
<sequence length="54" mass="6516">MNIELYDKIKKLYLKYHKEKTWNHVNDVAKEAKKLAIQYHLNIEKCTITALNVR</sequence>
<evidence type="ECO:0000313" key="1">
    <source>
        <dbReference type="EMBL" id="MCU6737298.1"/>
    </source>
</evidence>
<protein>
    <submittedName>
        <fullName evidence="1">Uncharacterized protein</fullName>
    </submittedName>
</protein>
<reference evidence="1 2" key="1">
    <citation type="journal article" date="2021" name="ISME Commun">
        <title>Automated analysis of genomic sequences facilitates high-throughput and comprehensive description of bacteria.</title>
        <authorList>
            <person name="Hitch T.C.A."/>
        </authorList>
    </citation>
    <scope>NUCLEOTIDE SEQUENCE [LARGE SCALE GENOMIC DNA]</scope>
    <source>
        <strain evidence="1 2">H4_15</strain>
    </source>
</reference>